<sequence>MLELGWFSLRLFLKGKLFRDPLYFLRQTIIASGIGTLLLILLAQLSIPLCIPITVTSLVTGVMMPFLLKDFRMK</sequence>
<keyword evidence="1" id="KW-0472">Membrane</keyword>
<evidence type="ECO:0000313" key="3">
    <source>
        <dbReference type="Proteomes" id="UP000300142"/>
    </source>
</evidence>
<reference evidence="3" key="1">
    <citation type="submission" date="2019-02" db="EMBL/GenBank/DDBJ databases">
        <title>Draft genome sequence of Sphaerospermopsis reniformis NIES-1949.</title>
        <authorList>
            <person name="Yamaguchi H."/>
            <person name="Suzuki S."/>
            <person name="Kawachi M."/>
        </authorList>
    </citation>
    <scope>NUCLEOTIDE SEQUENCE [LARGE SCALE GENOMIC DNA]</scope>
    <source>
        <strain evidence="3">NIES-1949</strain>
    </source>
</reference>
<dbReference type="EMBL" id="BJCE01000015">
    <property type="protein sequence ID" value="GCL35704.1"/>
    <property type="molecule type" value="Genomic_DNA"/>
</dbReference>
<feature type="transmembrane region" description="Helical" evidence="1">
    <location>
        <begin position="21"/>
        <end position="43"/>
    </location>
</feature>
<gene>
    <name evidence="2" type="ORF">SR1949_08010</name>
</gene>
<evidence type="ECO:0000256" key="1">
    <source>
        <dbReference type="SAM" id="Phobius"/>
    </source>
</evidence>
<keyword evidence="1" id="KW-1133">Transmembrane helix</keyword>
<accession>A0A480A0S1</accession>
<dbReference type="RefSeq" id="WP_096570885.1">
    <property type="nucleotide sequence ID" value="NZ_BJCE01000015.1"/>
</dbReference>
<organism evidence="2 3">
    <name type="scientific">Sphaerospermopsis reniformis</name>
    <dbReference type="NCBI Taxonomy" id="531300"/>
    <lineage>
        <taxon>Bacteria</taxon>
        <taxon>Bacillati</taxon>
        <taxon>Cyanobacteriota</taxon>
        <taxon>Cyanophyceae</taxon>
        <taxon>Nostocales</taxon>
        <taxon>Aphanizomenonaceae</taxon>
        <taxon>Sphaerospermopsis</taxon>
    </lineage>
</organism>
<name>A0A480A0S1_9CYAN</name>
<keyword evidence="1" id="KW-0812">Transmembrane</keyword>
<comment type="caution">
    <text evidence="2">The sequence shown here is derived from an EMBL/GenBank/DDBJ whole genome shotgun (WGS) entry which is preliminary data.</text>
</comment>
<protein>
    <submittedName>
        <fullName evidence="2">Uncharacterized protein</fullName>
    </submittedName>
</protein>
<proteinExistence type="predicted"/>
<feature type="transmembrane region" description="Helical" evidence="1">
    <location>
        <begin position="49"/>
        <end position="68"/>
    </location>
</feature>
<keyword evidence="3" id="KW-1185">Reference proteome</keyword>
<dbReference type="AlphaFoldDB" id="A0A480A0S1"/>
<evidence type="ECO:0000313" key="2">
    <source>
        <dbReference type="EMBL" id="GCL35704.1"/>
    </source>
</evidence>
<dbReference type="Proteomes" id="UP000300142">
    <property type="component" value="Unassembled WGS sequence"/>
</dbReference>